<accession>A0A212KC30</accession>
<protein>
    <submittedName>
        <fullName evidence="2">Uncharacterized protein</fullName>
    </submittedName>
</protein>
<evidence type="ECO:0000256" key="1">
    <source>
        <dbReference type="SAM" id="Phobius"/>
    </source>
</evidence>
<feature type="transmembrane region" description="Helical" evidence="1">
    <location>
        <begin position="20"/>
        <end position="41"/>
    </location>
</feature>
<reference evidence="2" key="1">
    <citation type="submission" date="2016-04" db="EMBL/GenBank/DDBJ databases">
        <authorList>
            <person name="Evans L.H."/>
            <person name="Alamgir A."/>
            <person name="Owens N."/>
            <person name="Weber N.D."/>
            <person name="Virtaneva K."/>
            <person name="Barbian K."/>
            <person name="Babar A."/>
            <person name="Rosenke K."/>
        </authorList>
    </citation>
    <scope>NUCLEOTIDE SEQUENCE</scope>
    <source>
        <strain evidence="2">86</strain>
    </source>
</reference>
<organism evidence="2">
    <name type="scientific">uncultured Alphaproteobacteria bacterium</name>
    <dbReference type="NCBI Taxonomy" id="91750"/>
    <lineage>
        <taxon>Bacteria</taxon>
        <taxon>Pseudomonadati</taxon>
        <taxon>Pseudomonadota</taxon>
        <taxon>Alphaproteobacteria</taxon>
        <taxon>environmental samples</taxon>
    </lineage>
</organism>
<evidence type="ECO:0000313" key="2">
    <source>
        <dbReference type="EMBL" id="SBW09207.1"/>
    </source>
</evidence>
<proteinExistence type="predicted"/>
<name>A0A212KC30_9PROT</name>
<keyword evidence="1" id="KW-1133">Transmembrane helix</keyword>
<sequence length="199" mass="20901">MNLLSRLAKLFGVELATVAWVGFGLALVAAVAATGVLVHIYDQATHEAVISKRDAQDAERDRQAALVLAEKTAETLAADRAARQAAATRDELDAKLTQAREDARVEGVRLSADLRRALERERLWRAAFDGRNGDAAAAGTGAGTPGCEDVRASRDRAIDALEHLQEGGDRIAEIGQAGVDAATAAARKARAGSKGVAHD</sequence>
<keyword evidence="1" id="KW-0812">Transmembrane</keyword>
<dbReference type="AlphaFoldDB" id="A0A212KC30"/>
<gene>
    <name evidence="2" type="ORF">KL86APRO_12541</name>
</gene>
<keyword evidence="1" id="KW-0472">Membrane</keyword>
<dbReference type="EMBL" id="FLUO01000001">
    <property type="protein sequence ID" value="SBW09207.1"/>
    <property type="molecule type" value="Genomic_DNA"/>
</dbReference>